<dbReference type="GO" id="GO:0047617">
    <property type="term" value="F:fatty acyl-CoA hydrolase activity"/>
    <property type="evidence" value="ECO:0007669"/>
    <property type="project" value="TreeGrafter"/>
</dbReference>
<name>A0A1H7KWG6_AQUAM</name>
<protein>
    <submittedName>
        <fullName evidence="3">Acyl-CoA thioester hydrolase</fullName>
    </submittedName>
</protein>
<dbReference type="CDD" id="cd00586">
    <property type="entry name" value="4HBT"/>
    <property type="match status" value="1"/>
</dbReference>
<proteinExistence type="inferred from homology"/>
<dbReference type="RefSeq" id="WP_091407035.1">
    <property type="nucleotide sequence ID" value="NZ_FOAB01000002.1"/>
</dbReference>
<dbReference type="Proteomes" id="UP000198521">
    <property type="component" value="Unassembled WGS sequence"/>
</dbReference>
<dbReference type="OrthoDB" id="9799036at2"/>
<comment type="similarity">
    <text evidence="1">Belongs to the 4-hydroxybenzoyl-CoA thioesterase family.</text>
</comment>
<dbReference type="SUPFAM" id="SSF54637">
    <property type="entry name" value="Thioesterase/thiol ester dehydrase-isomerase"/>
    <property type="match status" value="1"/>
</dbReference>
<sequence>MNTTSEFKLSLQLRIDWSEMDTYQHVNNVNFMKYMQSARVQFWEVSGLAKLYAETKKGPMLVSTKCDFKNPLFFPGNVLIRTKVAFIKNSSFGLYHELYNDNEILCAIGNDVAVCFDFNMDKTFKISDELREVMSQYV</sequence>
<dbReference type="AlphaFoldDB" id="A0A1H7KWG6"/>
<dbReference type="Pfam" id="PF13279">
    <property type="entry name" value="4HBT_2"/>
    <property type="match status" value="1"/>
</dbReference>
<evidence type="ECO:0000256" key="1">
    <source>
        <dbReference type="ARBA" id="ARBA00005953"/>
    </source>
</evidence>
<keyword evidence="2 3" id="KW-0378">Hydrolase</keyword>
<keyword evidence="4" id="KW-1185">Reference proteome</keyword>
<evidence type="ECO:0000256" key="2">
    <source>
        <dbReference type="ARBA" id="ARBA00022801"/>
    </source>
</evidence>
<gene>
    <name evidence="3" type="ORF">SAMN04487910_1445</name>
</gene>
<dbReference type="InterPro" id="IPR029069">
    <property type="entry name" value="HotDog_dom_sf"/>
</dbReference>
<dbReference type="PANTHER" id="PTHR31793:SF27">
    <property type="entry name" value="NOVEL THIOESTERASE SUPERFAMILY DOMAIN AND SAPOSIN A-TYPE DOMAIN CONTAINING PROTEIN (0610012H03RIK)"/>
    <property type="match status" value="1"/>
</dbReference>
<dbReference type="STRING" id="1038014.SAMN04487910_1445"/>
<dbReference type="InterPro" id="IPR050563">
    <property type="entry name" value="4-hydroxybenzoyl-CoA_TE"/>
</dbReference>
<accession>A0A1H7KWG6</accession>
<organism evidence="3 4">
    <name type="scientific">Aquimarina amphilecti</name>
    <dbReference type="NCBI Taxonomy" id="1038014"/>
    <lineage>
        <taxon>Bacteria</taxon>
        <taxon>Pseudomonadati</taxon>
        <taxon>Bacteroidota</taxon>
        <taxon>Flavobacteriia</taxon>
        <taxon>Flavobacteriales</taxon>
        <taxon>Flavobacteriaceae</taxon>
        <taxon>Aquimarina</taxon>
    </lineage>
</organism>
<reference evidence="3 4" key="1">
    <citation type="submission" date="2016-10" db="EMBL/GenBank/DDBJ databases">
        <authorList>
            <person name="de Groot N.N."/>
        </authorList>
    </citation>
    <scope>NUCLEOTIDE SEQUENCE [LARGE SCALE GENOMIC DNA]</scope>
    <source>
        <strain evidence="3 4">DSM 25232</strain>
    </source>
</reference>
<dbReference type="EMBL" id="FOAB01000002">
    <property type="protein sequence ID" value="SEK90850.1"/>
    <property type="molecule type" value="Genomic_DNA"/>
</dbReference>
<dbReference type="Gene3D" id="3.10.129.10">
    <property type="entry name" value="Hotdog Thioesterase"/>
    <property type="match status" value="1"/>
</dbReference>
<dbReference type="PANTHER" id="PTHR31793">
    <property type="entry name" value="4-HYDROXYBENZOYL-COA THIOESTERASE FAMILY MEMBER"/>
    <property type="match status" value="1"/>
</dbReference>
<evidence type="ECO:0000313" key="4">
    <source>
        <dbReference type="Proteomes" id="UP000198521"/>
    </source>
</evidence>
<evidence type="ECO:0000313" key="3">
    <source>
        <dbReference type="EMBL" id="SEK90850.1"/>
    </source>
</evidence>